<evidence type="ECO:0000256" key="8">
    <source>
        <dbReference type="SAM" id="MobiDB-lite"/>
    </source>
</evidence>
<proteinExistence type="predicted"/>
<keyword evidence="6 9" id="KW-0472">Membrane</keyword>
<evidence type="ECO:0000313" key="12">
    <source>
        <dbReference type="WBParaSite" id="SMRG1_70580.1"/>
    </source>
</evidence>
<dbReference type="Pfam" id="PF02888">
    <property type="entry name" value="CaMBD"/>
    <property type="match status" value="1"/>
</dbReference>
<evidence type="ECO:0000259" key="10">
    <source>
        <dbReference type="SMART" id="SM01053"/>
    </source>
</evidence>
<name>A0AA85A8W0_9TREM</name>
<feature type="region of interest" description="Disordered" evidence="8">
    <location>
        <begin position="150"/>
        <end position="171"/>
    </location>
</feature>
<feature type="transmembrane region" description="Helical" evidence="9">
    <location>
        <begin position="836"/>
        <end position="859"/>
    </location>
</feature>
<feature type="compositionally biased region" description="Low complexity" evidence="8">
    <location>
        <begin position="580"/>
        <end position="610"/>
    </location>
</feature>
<dbReference type="PANTHER" id="PTHR10153">
    <property type="entry name" value="SMALL CONDUCTANCE CALCIUM-ACTIVATED POTASSIUM CHANNEL"/>
    <property type="match status" value="1"/>
</dbReference>
<evidence type="ECO:0000256" key="7">
    <source>
        <dbReference type="ARBA" id="ARBA00023303"/>
    </source>
</evidence>
<feature type="compositionally biased region" description="Polar residues" evidence="8">
    <location>
        <begin position="255"/>
        <end position="264"/>
    </location>
</feature>
<feature type="region of interest" description="Disordered" evidence="8">
    <location>
        <begin position="1"/>
        <end position="43"/>
    </location>
</feature>
<feature type="region of interest" description="Disordered" evidence="8">
    <location>
        <begin position="707"/>
        <end position="746"/>
    </location>
</feature>
<keyword evidence="2" id="KW-0813">Transport</keyword>
<evidence type="ECO:0000256" key="4">
    <source>
        <dbReference type="ARBA" id="ARBA00022989"/>
    </source>
</evidence>
<feature type="transmembrane region" description="Helical" evidence="9">
    <location>
        <begin position="1095"/>
        <end position="1112"/>
    </location>
</feature>
<accession>A0AA85A8W0</accession>
<reference evidence="12" key="1">
    <citation type="submission" date="2023-11" db="UniProtKB">
        <authorList>
            <consortium name="WormBaseParasite"/>
        </authorList>
    </citation>
    <scope>IDENTIFICATION</scope>
</reference>
<dbReference type="SUPFAM" id="SSF81324">
    <property type="entry name" value="Voltage-gated potassium channels"/>
    <property type="match status" value="1"/>
</dbReference>
<dbReference type="Gene3D" id="1.10.287.70">
    <property type="match status" value="2"/>
</dbReference>
<keyword evidence="7" id="KW-0407">Ion channel</keyword>
<dbReference type="SUPFAM" id="SSF81327">
    <property type="entry name" value="Small-conductance potassium channel"/>
    <property type="match status" value="1"/>
</dbReference>
<feature type="transmembrane region" description="Helical" evidence="9">
    <location>
        <begin position="1124"/>
        <end position="1144"/>
    </location>
</feature>
<feature type="region of interest" description="Disordered" evidence="8">
    <location>
        <begin position="568"/>
        <end position="614"/>
    </location>
</feature>
<keyword evidence="4 9" id="KW-1133">Transmembrane helix</keyword>
<dbReference type="InterPro" id="IPR004178">
    <property type="entry name" value="CaM-bd_dom"/>
</dbReference>
<feature type="compositionally biased region" description="Acidic residues" evidence="8">
    <location>
        <begin position="10"/>
        <end position="21"/>
    </location>
</feature>
<keyword evidence="3 9" id="KW-0812">Transmembrane</keyword>
<dbReference type="Pfam" id="PF07885">
    <property type="entry name" value="Ion_trans_2"/>
    <property type="match status" value="1"/>
</dbReference>
<protein>
    <submittedName>
        <fullName evidence="12">CaMBD domain-containing protein</fullName>
    </submittedName>
</protein>
<feature type="compositionally biased region" description="Low complexity" evidence="8">
    <location>
        <begin position="278"/>
        <end position="300"/>
    </location>
</feature>
<evidence type="ECO:0000256" key="5">
    <source>
        <dbReference type="ARBA" id="ARBA00023065"/>
    </source>
</evidence>
<dbReference type="Pfam" id="PF03530">
    <property type="entry name" value="SK_channel"/>
    <property type="match status" value="1"/>
</dbReference>
<feature type="compositionally biased region" description="Basic and acidic residues" evidence="8">
    <location>
        <begin position="22"/>
        <end position="34"/>
    </location>
</feature>
<feature type="compositionally biased region" description="Low complexity" evidence="8">
    <location>
        <begin position="152"/>
        <end position="171"/>
    </location>
</feature>
<evidence type="ECO:0000256" key="2">
    <source>
        <dbReference type="ARBA" id="ARBA00022448"/>
    </source>
</evidence>
<feature type="region of interest" description="Disordered" evidence="8">
    <location>
        <begin position="674"/>
        <end position="695"/>
    </location>
</feature>
<evidence type="ECO:0000256" key="1">
    <source>
        <dbReference type="ARBA" id="ARBA00004141"/>
    </source>
</evidence>
<dbReference type="WBParaSite" id="SMRG1_70580.1">
    <property type="protein sequence ID" value="SMRG1_70580.1"/>
    <property type="gene ID" value="SMRG1_70580"/>
</dbReference>
<dbReference type="InterPro" id="IPR013099">
    <property type="entry name" value="K_chnl_dom"/>
</dbReference>
<comment type="subcellular location">
    <subcellularLocation>
        <location evidence="1">Membrane</location>
        <topology evidence="1">Multi-pass membrane protein</topology>
    </subcellularLocation>
</comment>
<feature type="domain" description="Calmodulin-binding" evidence="10">
    <location>
        <begin position="1162"/>
        <end position="1238"/>
    </location>
</feature>
<dbReference type="GO" id="GO:0016020">
    <property type="term" value="C:membrane"/>
    <property type="evidence" value="ECO:0007669"/>
    <property type="project" value="UniProtKB-SubCell"/>
</dbReference>
<dbReference type="SMART" id="SM01053">
    <property type="entry name" value="CaMBD"/>
    <property type="match status" value="1"/>
</dbReference>
<feature type="compositionally biased region" description="Polar residues" evidence="8">
    <location>
        <begin position="708"/>
        <end position="721"/>
    </location>
</feature>
<dbReference type="InterPro" id="IPR015449">
    <property type="entry name" value="K_chnl_Ca-activ_SK"/>
</dbReference>
<organism evidence="11 12">
    <name type="scientific">Schistosoma margrebowiei</name>
    <dbReference type="NCBI Taxonomy" id="48269"/>
    <lineage>
        <taxon>Eukaryota</taxon>
        <taxon>Metazoa</taxon>
        <taxon>Spiralia</taxon>
        <taxon>Lophotrochozoa</taxon>
        <taxon>Platyhelminthes</taxon>
        <taxon>Trematoda</taxon>
        <taxon>Digenea</taxon>
        <taxon>Strigeidida</taxon>
        <taxon>Schistosomatoidea</taxon>
        <taxon>Schistosomatidae</taxon>
        <taxon>Schistosoma</taxon>
    </lineage>
</organism>
<dbReference type="Proteomes" id="UP000050790">
    <property type="component" value="Unassembled WGS sequence"/>
</dbReference>
<dbReference type="GO" id="GO:0005516">
    <property type="term" value="F:calmodulin binding"/>
    <property type="evidence" value="ECO:0007669"/>
    <property type="project" value="InterPro"/>
</dbReference>
<dbReference type="GO" id="GO:0016286">
    <property type="term" value="F:small conductance calcium-activated potassium channel activity"/>
    <property type="evidence" value="ECO:0007669"/>
    <property type="project" value="InterPro"/>
</dbReference>
<keyword evidence="5" id="KW-0406">Ion transport</keyword>
<dbReference type="InterPro" id="IPR036122">
    <property type="entry name" value="CaM-bd_dom_sf"/>
</dbReference>
<feature type="transmembrane region" description="Helical" evidence="9">
    <location>
        <begin position="804"/>
        <end position="824"/>
    </location>
</feature>
<evidence type="ECO:0000256" key="9">
    <source>
        <dbReference type="SAM" id="Phobius"/>
    </source>
</evidence>
<evidence type="ECO:0000256" key="6">
    <source>
        <dbReference type="ARBA" id="ARBA00023136"/>
    </source>
</evidence>
<evidence type="ECO:0000256" key="3">
    <source>
        <dbReference type="ARBA" id="ARBA00022692"/>
    </source>
</evidence>
<evidence type="ECO:0000313" key="11">
    <source>
        <dbReference type="Proteomes" id="UP000050790"/>
    </source>
</evidence>
<feature type="region of interest" description="Disordered" evidence="8">
    <location>
        <begin position="252"/>
        <end position="302"/>
    </location>
</feature>
<sequence>MDEKLKEPEDNGDEEEEEEEKEKDGKEKEQRTEQSIKSNSECSNSIYKTQHNILDDYDLRGFKRYSYLLHYHQPSTETDSFEMFQSVGSTKFLENLDDFKHSTSGSWKSVISSFEDIGTNHNNFKISNNNNNHYHQIIEVFPHSLKPIEAETNSSSSTTTTTTMTTTTTSNTLNVPSNQLIQIDDLQISKEQFDCSLKSINNTLIDNSSSINDPNEQHYHLQLDNNNDNNSNVIIHKTDLLDHEIRRFEVRKQSRSSILSNNQFRRPKFPKQKYTDPNTTTTTTTTTTSNNNNSSSSNHNDTTEMMHKSLYKLKRTATEHITNRYKYHDRIESSLMHHHHHHPNENSIIPDNAIIIRRKSTIHCLYPRHYSDSMKQDEQFNTHIIDYGDKNDKNSIIGNSNGNGNSNNNLYEYDNHLKEYRLSDNLKSSFEKEDEMKSDNLLEREAHIGALALAWASGTHKPKKSPYDKRTLSRETSDRIQVKLRQSNHTNNNYTKSSIMNPEIFKFNDYTTNSSKKNRMTLSTLRELSTSIFNPSKRNLITSSTHHQNVTHRQKAHYSIHETDSLVHSNSTYRPNHDGSNIPTITNTTTTTTTTTNTTQNNNSSSSNSNKTDHHLIPHRIKQAIIRNTAKIAISPILNTNEKNDNHSYNSIDPICELDQLEQFNRKDDHLHETHSIEQSTQYRQQQQQQQQHSEELRKLIDNESQRMIHSQKSSLQSEQLNDSNDKFETNNNNNTDDDETNRPIGIRAKIRRNAEDLRSLYGTSGPLGSVQPTMNYKTSNRGIGWRLHWRKIFNERRRKLADYSLFFAVMGILLMVFELEMIMAKVYLRTSIYSILVKSLISASTLILVGLTLVYHAVDVQLFCINNCIEDWRIAMNCRKISLTLIEVFICLVHPPPILSNYNIYSYRNSYYTASTLKSFKQFDDVLNDQERLSSSSSSSSSLSSSSIPMNSYYSRPITTSIYDSILDNHTQRLNDYIPFPSVPFINDHHDDIHYDDKPVPMIILELTFSIPMFLRLYLIFRVLLLHSTMFTDAGSRSIGALNRVKINVRFVLKTLATVCPGTMLLIFILSMWIVTSWIMRVCEREQNKEYEKLLNSMWLIAVTFLSIGYGDMVPNTNCGRAISVLAGVMGSACTALVVAVVARKLELTRAEKHVHNFMQDNKFYKNLRHSAANVLRETWLFYKYTRLVKRVKPGRVRRHQRKFLTAISRLRKAKDNQRKLKEDANSMVDLAKLQTSIYETVNHIRADQTIFVQRLVGVEKCMTSIQSYVNQMSDTFTGIIETLETCNTTTVPLDDETISS</sequence>